<feature type="domain" description="FHA" evidence="7">
    <location>
        <begin position="35"/>
        <end position="78"/>
    </location>
</feature>
<dbReference type="SUPFAM" id="SSF52540">
    <property type="entry name" value="P-loop containing nucleoside triphosphate hydrolases"/>
    <property type="match status" value="1"/>
</dbReference>
<evidence type="ECO:0000313" key="9">
    <source>
        <dbReference type="EMBL" id="MRG90885.1"/>
    </source>
</evidence>
<dbReference type="SUPFAM" id="SSF49879">
    <property type="entry name" value="SMAD/FHA domain"/>
    <property type="match status" value="1"/>
</dbReference>
<keyword evidence="1" id="KW-0547">Nucleotide-binding</keyword>
<keyword evidence="5" id="KW-0804">Transcription</keyword>
<dbReference type="Proteomes" id="UP000440224">
    <property type="component" value="Unassembled WGS sequence"/>
</dbReference>
<dbReference type="GO" id="GO:0005524">
    <property type="term" value="F:ATP binding"/>
    <property type="evidence" value="ECO:0007669"/>
    <property type="project" value="UniProtKB-KW"/>
</dbReference>
<evidence type="ECO:0000259" key="8">
    <source>
        <dbReference type="PROSITE" id="PS50045"/>
    </source>
</evidence>
<dbReference type="InterPro" id="IPR025662">
    <property type="entry name" value="Sigma_54_int_dom_ATP-bd_1"/>
</dbReference>
<dbReference type="InterPro" id="IPR025944">
    <property type="entry name" value="Sigma_54_int_dom_CS"/>
</dbReference>
<dbReference type="Gene3D" id="2.60.200.20">
    <property type="match status" value="1"/>
</dbReference>
<feature type="domain" description="Sigma-54 factor interaction" evidence="8">
    <location>
        <begin position="142"/>
        <end position="372"/>
    </location>
</feature>
<proteinExistence type="predicted"/>
<evidence type="ECO:0000256" key="2">
    <source>
        <dbReference type="ARBA" id="ARBA00022840"/>
    </source>
</evidence>
<evidence type="ECO:0000259" key="7">
    <source>
        <dbReference type="PROSITE" id="PS50006"/>
    </source>
</evidence>
<dbReference type="Gene3D" id="1.10.10.60">
    <property type="entry name" value="Homeodomain-like"/>
    <property type="match status" value="1"/>
</dbReference>
<keyword evidence="10" id="KW-1185">Reference proteome</keyword>
<dbReference type="GO" id="GO:0006355">
    <property type="term" value="P:regulation of DNA-templated transcription"/>
    <property type="evidence" value="ECO:0007669"/>
    <property type="project" value="InterPro"/>
</dbReference>
<evidence type="ECO:0000256" key="6">
    <source>
        <dbReference type="SAM" id="MobiDB-lite"/>
    </source>
</evidence>
<dbReference type="CDD" id="cd00009">
    <property type="entry name" value="AAA"/>
    <property type="match status" value="1"/>
</dbReference>
<dbReference type="InterPro" id="IPR000253">
    <property type="entry name" value="FHA_dom"/>
</dbReference>
<evidence type="ECO:0000313" key="10">
    <source>
        <dbReference type="Proteomes" id="UP000440224"/>
    </source>
</evidence>
<dbReference type="EMBL" id="WJIE01000001">
    <property type="protein sequence ID" value="MRG90885.1"/>
    <property type="molecule type" value="Genomic_DNA"/>
</dbReference>
<feature type="region of interest" description="Disordered" evidence="6">
    <location>
        <begin position="383"/>
        <end position="424"/>
    </location>
</feature>
<organism evidence="9 10">
    <name type="scientific">Polyangium spumosum</name>
    <dbReference type="NCBI Taxonomy" id="889282"/>
    <lineage>
        <taxon>Bacteria</taxon>
        <taxon>Pseudomonadati</taxon>
        <taxon>Myxococcota</taxon>
        <taxon>Polyangia</taxon>
        <taxon>Polyangiales</taxon>
        <taxon>Polyangiaceae</taxon>
        <taxon>Polyangium</taxon>
    </lineage>
</organism>
<dbReference type="SMART" id="SM00240">
    <property type="entry name" value="FHA"/>
    <property type="match status" value="1"/>
</dbReference>
<dbReference type="CDD" id="cd00060">
    <property type="entry name" value="FHA"/>
    <property type="match status" value="1"/>
</dbReference>
<evidence type="ECO:0000256" key="4">
    <source>
        <dbReference type="ARBA" id="ARBA00023125"/>
    </source>
</evidence>
<dbReference type="AlphaFoldDB" id="A0A6N7PLA3"/>
<keyword evidence="3" id="KW-0805">Transcription regulation</keyword>
<dbReference type="SMART" id="SM00382">
    <property type="entry name" value="AAA"/>
    <property type="match status" value="1"/>
</dbReference>
<dbReference type="InterPro" id="IPR025943">
    <property type="entry name" value="Sigma_54_int_dom_ATP-bd_2"/>
</dbReference>
<keyword evidence="2" id="KW-0067">ATP-binding</keyword>
<dbReference type="InterPro" id="IPR009057">
    <property type="entry name" value="Homeodomain-like_sf"/>
</dbReference>
<dbReference type="PROSITE" id="PS50006">
    <property type="entry name" value="FHA_DOMAIN"/>
    <property type="match status" value="1"/>
</dbReference>
<accession>A0A6N7PLA3</accession>
<dbReference type="InterPro" id="IPR027417">
    <property type="entry name" value="P-loop_NTPase"/>
</dbReference>
<dbReference type="PANTHER" id="PTHR32071">
    <property type="entry name" value="TRANSCRIPTIONAL REGULATORY PROTEIN"/>
    <property type="match status" value="1"/>
</dbReference>
<dbReference type="PROSITE" id="PS00675">
    <property type="entry name" value="SIGMA54_INTERACT_1"/>
    <property type="match status" value="1"/>
</dbReference>
<dbReference type="GO" id="GO:0043565">
    <property type="term" value="F:sequence-specific DNA binding"/>
    <property type="evidence" value="ECO:0007669"/>
    <property type="project" value="InterPro"/>
</dbReference>
<dbReference type="Gene3D" id="1.10.8.60">
    <property type="match status" value="1"/>
</dbReference>
<dbReference type="PANTHER" id="PTHR32071:SF117">
    <property type="entry name" value="PTS-DEPENDENT DIHYDROXYACETONE KINASE OPERON REGULATORY PROTEIN-RELATED"/>
    <property type="match status" value="1"/>
</dbReference>
<dbReference type="Gene3D" id="3.40.50.300">
    <property type="entry name" value="P-loop containing nucleotide triphosphate hydrolases"/>
    <property type="match status" value="1"/>
</dbReference>
<feature type="compositionally biased region" description="Pro residues" evidence="6">
    <location>
        <begin position="393"/>
        <end position="405"/>
    </location>
</feature>
<reference evidence="9 10" key="1">
    <citation type="submission" date="2019-10" db="EMBL/GenBank/DDBJ databases">
        <title>A soil myxobacterium in the family Polyangiaceae.</title>
        <authorList>
            <person name="Li Y."/>
            <person name="Wang J."/>
        </authorList>
    </citation>
    <scope>NUCLEOTIDE SEQUENCE [LARGE SCALE GENOMIC DNA]</scope>
    <source>
        <strain evidence="9 10">DSM 14734</strain>
    </source>
</reference>
<protein>
    <submittedName>
        <fullName evidence="9">FHA domain-containing protein</fullName>
    </submittedName>
</protein>
<gene>
    <name evidence="9" type="ORF">GF068_02960</name>
</gene>
<dbReference type="RefSeq" id="WP_153817746.1">
    <property type="nucleotide sequence ID" value="NZ_WJIE01000001.1"/>
</dbReference>
<comment type="caution">
    <text evidence="9">The sequence shown here is derived from an EMBL/GenBank/DDBJ whole genome shotgun (WGS) entry which is preliminary data.</text>
</comment>
<dbReference type="InterPro" id="IPR058031">
    <property type="entry name" value="AAA_lid_NorR"/>
</dbReference>
<dbReference type="InterPro" id="IPR002197">
    <property type="entry name" value="HTH_Fis"/>
</dbReference>
<evidence type="ECO:0000256" key="3">
    <source>
        <dbReference type="ARBA" id="ARBA00023015"/>
    </source>
</evidence>
<evidence type="ECO:0000256" key="5">
    <source>
        <dbReference type="ARBA" id="ARBA00023163"/>
    </source>
</evidence>
<dbReference type="Pfam" id="PF00158">
    <property type="entry name" value="Sigma54_activat"/>
    <property type="match status" value="1"/>
</dbReference>
<dbReference type="PROSITE" id="PS00676">
    <property type="entry name" value="SIGMA54_INTERACT_2"/>
    <property type="match status" value="1"/>
</dbReference>
<dbReference type="InterPro" id="IPR002078">
    <property type="entry name" value="Sigma_54_int"/>
</dbReference>
<dbReference type="Pfam" id="PF02954">
    <property type="entry name" value="HTH_8"/>
    <property type="match status" value="1"/>
</dbReference>
<name>A0A6N7PLA3_9BACT</name>
<dbReference type="PROSITE" id="PS50045">
    <property type="entry name" value="SIGMA54_INTERACT_4"/>
    <property type="match status" value="1"/>
</dbReference>
<dbReference type="PROSITE" id="PS00688">
    <property type="entry name" value="SIGMA54_INTERACT_3"/>
    <property type="match status" value="1"/>
</dbReference>
<dbReference type="SUPFAM" id="SSF46689">
    <property type="entry name" value="Homeodomain-like"/>
    <property type="match status" value="1"/>
</dbReference>
<dbReference type="Pfam" id="PF25601">
    <property type="entry name" value="AAA_lid_14"/>
    <property type="match status" value="1"/>
</dbReference>
<dbReference type="OrthoDB" id="5483538at2"/>
<dbReference type="InterPro" id="IPR003593">
    <property type="entry name" value="AAA+_ATPase"/>
</dbReference>
<dbReference type="InterPro" id="IPR008984">
    <property type="entry name" value="SMAD_FHA_dom_sf"/>
</dbReference>
<dbReference type="Pfam" id="PF00498">
    <property type="entry name" value="FHA"/>
    <property type="match status" value="1"/>
</dbReference>
<dbReference type="FunFam" id="3.40.50.300:FF:000006">
    <property type="entry name" value="DNA-binding transcriptional regulator NtrC"/>
    <property type="match status" value="1"/>
</dbReference>
<dbReference type="PRINTS" id="PR01590">
    <property type="entry name" value="HTHFIS"/>
</dbReference>
<sequence length="471" mass="51145">MAQPDRDDQRGALELVVYAAGDEAAATALPRKGAVTIGRGEGNDVRIDDASVSRRHAVLHVGGVLRIEDKGSANGTFVRKGDDKGAAAETRRVHRAPGETFDVELGDCIVLGSVIAVVRRARQEEGPHKAAEDPRRSNTSRVIVEDPGMRALHEEARRAAGSPFNVLLLGETGVGKEILARSIHEASPRRNKPFVAVHCAALSETLLESELFGHKKGSFTGATEDKKGLFEAADGGTVLLDEIGELSPSVQVKLLRVLEDRAVLRIGAVAPRPVDVRFIAATNRDLEAEVERGAFRQDLFYRLNGITLVVPPLRQRTAEIGELAAFFLADAWRKLDRKGTPSLAAEARALLERHPFPGNVRELKNAMERAAVLCAGDTVLPEHLPPRIARPSGSPPAQGPAPAPAAPTSTQRITESDVGEAEERLDERQRILDALEKCAHNQTRAAEMLGISRRTLVTRLEEYDLPRPRKR</sequence>
<keyword evidence="4" id="KW-0238">DNA-binding</keyword>
<evidence type="ECO:0000256" key="1">
    <source>
        <dbReference type="ARBA" id="ARBA00022741"/>
    </source>
</evidence>